<evidence type="ECO:0000256" key="1">
    <source>
        <dbReference type="ARBA" id="ARBA00005771"/>
    </source>
</evidence>
<dbReference type="Gene3D" id="3.40.50.300">
    <property type="entry name" value="P-loop containing nucleotide triphosphate hydrolases"/>
    <property type="match status" value="1"/>
</dbReference>
<dbReference type="RefSeq" id="WP_229640810.1">
    <property type="nucleotide sequence ID" value="NZ_JADWDC010000028.1"/>
</dbReference>
<dbReference type="EMBL" id="JADWDC010000028">
    <property type="protein sequence ID" value="MCC0177745.1"/>
    <property type="molecule type" value="Genomic_DNA"/>
</dbReference>
<keyword evidence="2" id="KW-0808">Transferase</keyword>
<evidence type="ECO:0000313" key="4">
    <source>
        <dbReference type="EMBL" id="MCC0177745.1"/>
    </source>
</evidence>
<organism evidence="4 5">
    <name type="scientific">Waterburya agarophytonicola KI4</name>
    <dbReference type="NCBI Taxonomy" id="2874699"/>
    <lineage>
        <taxon>Bacteria</taxon>
        <taxon>Bacillati</taxon>
        <taxon>Cyanobacteriota</taxon>
        <taxon>Cyanophyceae</taxon>
        <taxon>Pleurocapsales</taxon>
        <taxon>Hyellaceae</taxon>
        <taxon>Waterburya</taxon>
        <taxon>Waterburya agarophytonicola</taxon>
    </lineage>
</organism>
<comment type="similarity">
    <text evidence="1">Belongs to the sulfotransferase 1 family.</text>
</comment>
<dbReference type="PANTHER" id="PTHR11783">
    <property type="entry name" value="SULFOTRANSFERASE SULT"/>
    <property type="match status" value="1"/>
</dbReference>
<dbReference type="InterPro" id="IPR027417">
    <property type="entry name" value="P-loop_NTPase"/>
</dbReference>
<comment type="caution">
    <text evidence="4">The sequence shown here is derived from an EMBL/GenBank/DDBJ whole genome shotgun (WGS) entry which is preliminary data.</text>
</comment>
<name>A0A964FFG8_9CYAN</name>
<reference evidence="4" key="1">
    <citation type="journal article" date="2021" name="Antonie Van Leeuwenhoek">
        <title>Draft genome and description of Waterburya agarophytonicola gen. nov. sp. nov. (Pleurocapsales, Cyanobacteria): a seaweed symbiont.</title>
        <authorList>
            <person name="Bonthond G."/>
            <person name="Shalygin S."/>
            <person name="Bayer T."/>
            <person name="Weinberger F."/>
        </authorList>
    </citation>
    <scope>NUCLEOTIDE SEQUENCE</scope>
    <source>
        <strain evidence="4">KI4</strain>
    </source>
</reference>
<evidence type="ECO:0000256" key="2">
    <source>
        <dbReference type="ARBA" id="ARBA00022679"/>
    </source>
</evidence>
<dbReference type="Pfam" id="PF00685">
    <property type="entry name" value="Sulfotransfer_1"/>
    <property type="match status" value="1"/>
</dbReference>
<evidence type="ECO:0000313" key="5">
    <source>
        <dbReference type="Proteomes" id="UP000729733"/>
    </source>
</evidence>
<sequence length="248" mass="29360">MYVVGYPKSGNTWLCFLLAYCLNAEYDDLDAPGIHPTNDYQRQYVKGGFDRPSYQNQTGKILKTHRQDLEEISLEDPVVYLVRDGRDVMVSYYFFKNTYFYARNLPFWKRFLFQIRKSLKISSNSKSNYRDFSAFLQQYTPEWITHISIWLERKPTAIIRYEDLKADPEATLNKLFAQLNVTVASEIIQEALFIFDFKQLSQRKEGEEDRTSFFRKGIVGDWQNHFSRGDLNFFQQQAAKVMSRLGYD</sequence>
<dbReference type="GO" id="GO:0008146">
    <property type="term" value="F:sulfotransferase activity"/>
    <property type="evidence" value="ECO:0007669"/>
    <property type="project" value="InterPro"/>
</dbReference>
<keyword evidence="5" id="KW-1185">Reference proteome</keyword>
<dbReference type="Proteomes" id="UP000729733">
    <property type="component" value="Unassembled WGS sequence"/>
</dbReference>
<feature type="domain" description="Sulfotransferase" evidence="3">
    <location>
        <begin position="3"/>
        <end position="245"/>
    </location>
</feature>
<dbReference type="AlphaFoldDB" id="A0A964FFG8"/>
<gene>
    <name evidence="4" type="ORF">I4641_12220</name>
</gene>
<dbReference type="InterPro" id="IPR000863">
    <property type="entry name" value="Sulfotransferase_dom"/>
</dbReference>
<protein>
    <submittedName>
        <fullName evidence="4">Sulfotransferase domain-containing protein</fullName>
    </submittedName>
</protein>
<dbReference type="SUPFAM" id="SSF52540">
    <property type="entry name" value="P-loop containing nucleoside triphosphate hydrolases"/>
    <property type="match status" value="1"/>
</dbReference>
<proteinExistence type="inferred from homology"/>
<accession>A0A964FFG8</accession>
<evidence type="ECO:0000259" key="3">
    <source>
        <dbReference type="Pfam" id="PF00685"/>
    </source>
</evidence>